<feature type="compositionally biased region" description="Low complexity" evidence="1">
    <location>
        <begin position="226"/>
        <end position="244"/>
    </location>
</feature>
<keyword evidence="2" id="KW-0472">Membrane</keyword>
<feature type="transmembrane region" description="Helical" evidence="2">
    <location>
        <begin position="157"/>
        <end position="180"/>
    </location>
</feature>
<dbReference type="Proteomes" id="UP000237631">
    <property type="component" value="Unassembled WGS sequence"/>
</dbReference>
<dbReference type="AlphaFoldDB" id="A0A2S6CAI3"/>
<reference evidence="4" key="1">
    <citation type="journal article" date="2017" name="bioRxiv">
        <title>Conservation of a gene cluster reveals novel cercosporin biosynthetic mechanisms and extends production to the genus Colletotrichum.</title>
        <authorList>
            <person name="de Jonge R."/>
            <person name="Ebert M.K."/>
            <person name="Huitt-Roehl C.R."/>
            <person name="Pal P."/>
            <person name="Suttle J.C."/>
            <person name="Spanner R.E."/>
            <person name="Neubauer J.D."/>
            <person name="Jurick W.M.II."/>
            <person name="Stott K.A."/>
            <person name="Secor G.A."/>
            <person name="Thomma B.P.H.J."/>
            <person name="Van de Peer Y."/>
            <person name="Townsend C.A."/>
            <person name="Bolton M.D."/>
        </authorList>
    </citation>
    <scope>NUCLEOTIDE SEQUENCE [LARGE SCALE GENOMIC DNA]</scope>
    <source>
        <strain evidence="4">CBS538.71</strain>
    </source>
</reference>
<accession>A0A2S6CAI3</accession>
<feature type="region of interest" description="Disordered" evidence="1">
    <location>
        <begin position="373"/>
        <end position="398"/>
    </location>
</feature>
<organism evidence="3 4">
    <name type="scientific">Cercospora berteroae</name>
    <dbReference type="NCBI Taxonomy" id="357750"/>
    <lineage>
        <taxon>Eukaryota</taxon>
        <taxon>Fungi</taxon>
        <taxon>Dikarya</taxon>
        <taxon>Ascomycota</taxon>
        <taxon>Pezizomycotina</taxon>
        <taxon>Dothideomycetes</taxon>
        <taxon>Dothideomycetidae</taxon>
        <taxon>Mycosphaerellales</taxon>
        <taxon>Mycosphaerellaceae</taxon>
        <taxon>Cercospora</taxon>
    </lineage>
</organism>
<dbReference type="OrthoDB" id="3647670at2759"/>
<evidence type="ECO:0000313" key="4">
    <source>
        <dbReference type="Proteomes" id="UP000237631"/>
    </source>
</evidence>
<name>A0A2S6CAI3_9PEZI</name>
<keyword evidence="4" id="KW-1185">Reference proteome</keyword>
<gene>
    <name evidence="3" type="ORF">CBER1_08681</name>
</gene>
<proteinExistence type="predicted"/>
<keyword evidence="2" id="KW-0812">Transmembrane</keyword>
<evidence type="ECO:0000256" key="1">
    <source>
        <dbReference type="SAM" id="MobiDB-lite"/>
    </source>
</evidence>
<keyword evidence="2" id="KW-1133">Transmembrane helix</keyword>
<feature type="compositionally biased region" description="Low complexity" evidence="1">
    <location>
        <begin position="119"/>
        <end position="133"/>
    </location>
</feature>
<evidence type="ECO:0000256" key="2">
    <source>
        <dbReference type="SAM" id="Phobius"/>
    </source>
</evidence>
<feature type="compositionally biased region" description="Polar residues" evidence="1">
    <location>
        <begin position="107"/>
        <end position="118"/>
    </location>
</feature>
<sequence>MAANDAVKEAPSAYGLPSPYNPQGANMAGIATATAVNTVSMWPVATIGTSISYVPIPTNCWVVGMETKCIPNPPPPPAAVASTPAPAVETTTATAVLTLTSHGATKPSATGTSPGSEASSTLSTNPNSTTPSQTSPPLPGFTGTPDEGDSSARSRQIGVALGISFAILLAFLLIWAFFAWKNKLWPFRKPDASNEEAAFPMEKIDRNNDAYLTGGAAVFPRRKSLRPQSQSSSTRIRPPSSTYSQDLNLEKRKEVPYEAWTDTMSNASRHQPQVTRDFIDGMGSGLEDGSSFSGHRPFSGSSFASLYDPMPPTPPPTSPLPPIPLAAALRRPLTERQRRSMIYRSNFPDSPVIAQEKGFDQEPYQNGIFNNEARESHWSLQRMGTPSPVDGPFDEVPGSPLDRITGFEYLYSMPKHRDSRA</sequence>
<comment type="caution">
    <text evidence="3">The sequence shown here is derived from an EMBL/GenBank/DDBJ whole genome shotgun (WGS) entry which is preliminary data.</text>
</comment>
<feature type="region of interest" description="Disordered" evidence="1">
    <location>
        <begin position="218"/>
        <end position="248"/>
    </location>
</feature>
<protein>
    <submittedName>
        <fullName evidence="3">Uncharacterized protein</fullName>
    </submittedName>
</protein>
<evidence type="ECO:0000313" key="3">
    <source>
        <dbReference type="EMBL" id="PPJ56751.1"/>
    </source>
</evidence>
<dbReference type="EMBL" id="PNEN01000511">
    <property type="protein sequence ID" value="PPJ56751.1"/>
    <property type="molecule type" value="Genomic_DNA"/>
</dbReference>
<feature type="region of interest" description="Disordered" evidence="1">
    <location>
        <begin position="101"/>
        <end position="152"/>
    </location>
</feature>